<keyword evidence="2" id="KW-1185">Reference proteome</keyword>
<reference evidence="1 2" key="1">
    <citation type="submission" date="2024-06" db="EMBL/GenBank/DDBJ databases">
        <title>The Natural Products Discovery Center: Release of the First 8490 Sequenced Strains for Exploring Actinobacteria Biosynthetic Diversity.</title>
        <authorList>
            <person name="Kalkreuter E."/>
            <person name="Kautsar S.A."/>
            <person name="Yang D."/>
            <person name="Bader C.D."/>
            <person name="Teijaro C.N."/>
            <person name="Fluegel L."/>
            <person name="Davis C.M."/>
            <person name="Simpson J.R."/>
            <person name="Lauterbach L."/>
            <person name="Steele A.D."/>
            <person name="Gui C."/>
            <person name="Meng S."/>
            <person name="Li G."/>
            <person name="Viehrig K."/>
            <person name="Ye F."/>
            <person name="Su P."/>
            <person name="Kiefer A.F."/>
            <person name="Nichols A."/>
            <person name="Cepeda A.J."/>
            <person name="Yan W."/>
            <person name="Fan B."/>
            <person name="Jiang Y."/>
            <person name="Adhikari A."/>
            <person name="Zheng C.-J."/>
            <person name="Schuster L."/>
            <person name="Cowan T.M."/>
            <person name="Smanski M.J."/>
            <person name="Chevrette M.G."/>
            <person name="De Carvalho L.P.S."/>
            <person name="Shen B."/>
        </authorList>
    </citation>
    <scope>NUCLEOTIDE SEQUENCE [LARGE SCALE GENOMIC DNA]</scope>
    <source>
        <strain evidence="1 2">NPDC048274</strain>
    </source>
</reference>
<organism evidence="1 2">
    <name type="scientific">Streptomyces griseoloalbus</name>
    <dbReference type="NCBI Taxonomy" id="67303"/>
    <lineage>
        <taxon>Bacteria</taxon>
        <taxon>Bacillati</taxon>
        <taxon>Actinomycetota</taxon>
        <taxon>Actinomycetes</taxon>
        <taxon>Kitasatosporales</taxon>
        <taxon>Streptomycetaceae</taxon>
        <taxon>Streptomyces</taxon>
    </lineage>
</organism>
<proteinExistence type="predicted"/>
<comment type="caution">
    <text evidence="1">The sequence shown here is derived from an EMBL/GenBank/DDBJ whole genome shotgun (WGS) entry which is preliminary data.</text>
</comment>
<accession>A0ABV3ED02</accession>
<name>A0ABV3ED02_9ACTN</name>
<dbReference type="Proteomes" id="UP001551582">
    <property type="component" value="Unassembled WGS sequence"/>
</dbReference>
<dbReference type="RefSeq" id="WP_359987336.1">
    <property type="nucleotide sequence ID" value="NZ_JBEZLS010000026.1"/>
</dbReference>
<gene>
    <name evidence="1" type="ORF">AB0D65_29530</name>
</gene>
<sequence>MTAVDAPTALTFYEFIEARLDEELRAKYPTADSTPAVEEYREKFRAAKKEHGDLVDALHRGDEEQAADLKRIPRGWAAAEGHGGGHFWQAPEVAELKARGAHYDPGMLLSGQPTPWHLPEDCAPGCWQWRD</sequence>
<evidence type="ECO:0000313" key="2">
    <source>
        <dbReference type="Proteomes" id="UP001551582"/>
    </source>
</evidence>
<evidence type="ECO:0000313" key="1">
    <source>
        <dbReference type="EMBL" id="MEU9355026.1"/>
    </source>
</evidence>
<dbReference type="EMBL" id="JBEZLS010000026">
    <property type="protein sequence ID" value="MEU9355026.1"/>
    <property type="molecule type" value="Genomic_DNA"/>
</dbReference>
<protein>
    <submittedName>
        <fullName evidence="1">Uncharacterized protein</fullName>
    </submittedName>
</protein>